<name>A0ABQ4C163_9ACTN</name>
<protein>
    <recommendedName>
        <fullName evidence="3">DUF1684 domain-containing protein</fullName>
    </recommendedName>
</protein>
<dbReference type="InterPro" id="IPR012467">
    <property type="entry name" value="DUF1684"/>
</dbReference>
<proteinExistence type="predicted"/>
<reference evidence="1 2" key="1">
    <citation type="submission" date="2021-01" db="EMBL/GenBank/DDBJ databases">
        <title>Whole genome shotgun sequence of Asanoa iriomotensis NBRC 100142.</title>
        <authorList>
            <person name="Komaki H."/>
            <person name="Tamura T."/>
        </authorList>
    </citation>
    <scope>NUCLEOTIDE SEQUENCE [LARGE SCALE GENOMIC DNA]</scope>
    <source>
        <strain evidence="1 2">NBRC 100142</strain>
    </source>
</reference>
<dbReference type="Pfam" id="PF07920">
    <property type="entry name" value="DUF1684"/>
    <property type="match status" value="1"/>
</dbReference>
<sequence length="240" mass="26426">MHPDRKDEPPVPTLHAPTAAVDRARAGWPAWRDARIARVTGPEGNLALVETIWGARVEDHPGSVPIQRRDLVTGGVEHGVRRFDADSPANRHFAGIDAYPFDPAWVVEARFVPQDLPRQVAFEHLRDNGLTRDLAVPGDILFTLDGVDYALDAFDDDGTLLLVFGDETNGVTSYGAGRFLIVPRAPGADRVVLDFNQAYVPPCGFSGQYNCPMPPRQNRFRRPVTAGEKLPLFRGGFQAH</sequence>
<accession>A0ABQ4C163</accession>
<organism evidence="1 2">
    <name type="scientific">Asanoa iriomotensis</name>
    <dbReference type="NCBI Taxonomy" id="234613"/>
    <lineage>
        <taxon>Bacteria</taxon>
        <taxon>Bacillati</taxon>
        <taxon>Actinomycetota</taxon>
        <taxon>Actinomycetes</taxon>
        <taxon>Micromonosporales</taxon>
        <taxon>Micromonosporaceae</taxon>
        <taxon>Asanoa</taxon>
    </lineage>
</organism>
<dbReference type="PANTHER" id="PTHR41913">
    <property type="entry name" value="DUF1684 DOMAIN-CONTAINING PROTEIN"/>
    <property type="match status" value="1"/>
</dbReference>
<keyword evidence="2" id="KW-1185">Reference proteome</keyword>
<dbReference type="PANTHER" id="PTHR41913:SF1">
    <property type="entry name" value="DUF1684 DOMAIN-CONTAINING PROTEIN"/>
    <property type="match status" value="1"/>
</dbReference>
<dbReference type="EMBL" id="BONC01000015">
    <property type="protein sequence ID" value="GIF56521.1"/>
    <property type="molecule type" value="Genomic_DNA"/>
</dbReference>
<evidence type="ECO:0008006" key="3">
    <source>
        <dbReference type="Google" id="ProtNLM"/>
    </source>
</evidence>
<gene>
    <name evidence="1" type="ORF">Air01nite_26160</name>
</gene>
<comment type="caution">
    <text evidence="1">The sequence shown here is derived from an EMBL/GenBank/DDBJ whole genome shotgun (WGS) entry which is preliminary data.</text>
</comment>
<dbReference type="Proteomes" id="UP000624325">
    <property type="component" value="Unassembled WGS sequence"/>
</dbReference>
<evidence type="ECO:0000313" key="1">
    <source>
        <dbReference type="EMBL" id="GIF56521.1"/>
    </source>
</evidence>
<evidence type="ECO:0000313" key="2">
    <source>
        <dbReference type="Proteomes" id="UP000624325"/>
    </source>
</evidence>